<gene>
    <name evidence="3" type="ORF">EKG39_20075</name>
</gene>
<feature type="chain" id="PRO_5019453056" evidence="2">
    <location>
        <begin position="24"/>
        <end position="107"/>
    </location>
</feature>
<sequence length="107" mass="11720">MKLLLSLRAPITSVALLSCTLTACSTGPGEVNSATNDTLSEPPVNTLKQISPCGAVPPIKDRSKLKQSLQERGLIKEDMSLDEADRVVAEYINKRQQAFEHCPKKRK</sequence>
<evidence type="ECO:0000256" key="1">
    <source>
        <dbReference type="SAM" id="MobiDB-lite"/>
    </source>
</evidence>
<dbReference type="AlphaFoldDB" id="A0A431VWW1"/>
<dbReference type="OrthoDB" id="6267667at2"/>
<dbReference type="PROSITE" id="PS51257">
    <property type="entry name" value="PROKAR_LIPOPROTEIN"/>
    <property type="match status" value="1"/>
</dbReference>
<protein>
    <submittedName>
        <fullName evidence="3">Uncharacterized protein</fullName>
    </submittedName>
</protein>
<dbReference type="Proteomes" id="UP000282060">
    <property type="component" value="Unassembled WGS sequence"/>
</dbReference>
<evidence type="ECO:0000313" key="4">
    <source>
        <dbReference type="Proteomes" id="UP000282060"/>
    </source>
</evidence>
<reference evidence="3 4" key="1">
    <citation type="submission" date="2018-12" db="EMBL/GenBank/DDBJ databases">
        <authorList>
            <person name="Yu L."/>
        </authorList>
    </citation>
    <scope>NUCLEOTIDE SEQUENCE [LARGE SCALE GENOMIC DNA]</scope>
    <source>
        <strain evidence="3 4">HAW-EB5</strain>
    </source>
</reference>
<feature type="signal peptide" evidence="2">
    <location>
        <begin position="1"/>
        <end position="23"/>
    </location>
</feature>
<keyword evidence="4" id="KW-1185">Reference proteome</keyword>
<feature type="region of interest" description="Disordered" evidence="1">
    <location>
        <begin position="28"/>
        <end position="52"/>
    </location>
</feature>
<evidence type="ECO:0000313" key="3">
    <source>
        <dbReference type="EMBL" id="RTR27703.1"/>
    </source>
</evidence>
<accession>A0A431VWW1</accession>
<organism evidence="3 4">
    <name type="scientific">Shewanella atlantica</name>
    <dbReference type="NCBI Taxonomy" id="271099"/>
    <lineage>
        <taxon>Bacteria</taxon>
        <taxon>Pseudomonadati</taxon>
        <taxon>Pseudomonadota</taxon>
        <taxon>Gammaproteobacteria</taxon>
        <taxon>Alteromonadales</taxon>
        <taxon>Shewanellaceae</taxon>
        <taxon>Shewanella</taxon>
    </lineage>
</organism>
<dbReference type="RefSeq" id="WP_126507788.1">
    <property type="nucleotide sequence ID" value="NZ_RXNV01000015.1"/>
</dbReference>
<proteinExistence type="predicted"/>
<comment type="caution">
    <text evidence="3">The sequence shown here is derived from an EMBL/GenBank/DDBJ whole genome shotgun (WGS) entry which is preliminary data.</text>
</comment>
<name>A0A431VWW1_9GAMM</name>
<keyword evidence="2" id="KW-0732">Signal</keyword>
<dbReference type="EMBL" id="RXNV01000015">
    <property type="protein sequence ID" value="RTR27703.1"/>
    <property type="molecule type" value="Genomic_DNA"/>
</dbReference>
<evidence type="ECO:0000256" key="2">
    <source>
        <dbReference type="SAM" id="SignalP"/>
    </source>
</evidence>